<dbReference type="GO" id="GO:0003676">
    <property type="term" value="F:nucleic acid binding"/>
    <property type="evidence" value="ECO:0007669"/>
    <property type="project" value="InterPro"/>
</dbReference>
<dbReference type="AlphaFoldDB" id="A0A0A9CFH4"/>
<dbReference type="SUPFAM" id="SSF54928">
    <property type="entry name" value="RNA-binding domain, RBD"/>
    <property type="match status" value="1"/>
</dbReference>
<organism evidence="2">
    <name type="scientific">Arundo donax</name>
    <name type="common">Giant reed</name>
    <name type="synonym">Donax arundinaceus</name>
    <dbReference type="NCBI Taxonomy" id="35708"/>
    <lineage>
        <taxon>Eukaryota</taxon>
        <taxon>Viridiplantae</taxon>
        <taxon>Streptophyta</taxon>
        <taxon>Embryophyta</taxon>
        <taxon>Tracheophyta</taxon>
        <taxon>Spermatophyta</taxon>
        <taxon>Magnoliopsida</taxon>
        <taxon>Liliopsida</taxon>
        <taxon>Poales</taxon>
        <taxon>Poaceae</taxon>
        <taxon>PACMAD clade</taxon>
        <taxon>Arundinoideae</taxon>
        <taxon>Arundineae</taxon>
        <taxon>Arundo</taxon>
    </lineage>
</organism>
<evidence type="ECO:0000256" key="1">
    <source>
        <dbReference type="SAM" id="MobiDB-lite"/>
    </source>
</evidence>
<reference evidence="2" key="1">
    <citation type="submission" date="2014-09" db="EMBL/GenBank/DDBJ databases">
        <authorList>
            <person name="Magalhaes I.L.F."/>
            <person name="Oliveira U."/>
            <person name="Santos F.R."/>
            <person name="Vidigal T.H.D.A."/>
            <person name="Brescovit A.D."/>
            <person name="Santos A.J."/>
        </authorList>
    </citation>
    <scope>NUCLEOTIDE SEQUENCE</scope>
    <source>
        <tissue evidence="2">Shoot tissue taken approximately 20 cm above the soil surface</tissue>
    </source>
</reference>
<dbReference type="EMBL" id="GBRH01225800">
    <property type="protein sequence ID" value="JAD72095.1"/>
    <property type="molecule type" value="Transcribed_RNA"/>
</dbReference>
<evidence type="ECO:0008006" key="3">
    <source>
        <dbReference type="Google" id="ProtNLM"/>
    </source>
</evidence>
<feature type="compositionally biased region" description="Low complexity" evidence="1">
    <location>
        <begin position="56"/>
        <end position="70"/>
    </location>
</feature>
<sequence length="160" mass="17276">MMPQPQPGMAPPPQVAPGAPPHWGVIPPPVSQPPQQYAPPLPQQHQAPPPPQMWGQAPLALPPNQAAYGQAPPPQPAYYGAPPAPAPASAAPAGPNEVRTLWIGDLQYWMDENYIYGCFASTGERQTMVPHHSMETTLTQSSFRLACPRLTPVKMDVLLR</sequence>
<protein>
    <recommendedName>
        <fullName evidence="3">RRM domain-containing protein</fullName>
    </recommendedName>
</protein>
<evidence type="ECO:0000313" key="2">
    <source>
        <dbReference type="EMBL" id="JAD72095.1"/>
    </source>
</evidence>
<feature type="compositionally biased region" description="Pro residues" evidence="1">
    <location>
        <begin position="1"/>
        <end position="52"/>
    </location>
</feature>
<feature type="region of interest" description="Disordered" evidence="1">
    <location>
        <begin position="1"/>
        <end position="93"/>
    </location>
</feature>
<feature type="compositionally biased region" description="Pro residues" evidence="1">
    <location>
        <begin position="71"/>
        <end position="86"/>
    </location>
</feature>
<dbReference type="InterPro" id="IPR035979">
    <property type="entry name" value="RBD_domain_sf"/>
</dbReference>
<accession>A0A0A9CFH4</accession>
<proteinExistence type="predicted"/>
<name>A0A0A9CFH4_ARUDO</name>
<reference evidence="2" key="2">
    <citation type="journal article" date="2015" name="Data Brief">
        <title>Shoot transcriptome of the giant reed, Arundo donax.</title>
        <authorList>
            <person name="Barrero R.A."/>
            <person name="Guerrero F.D."/>
            <person name="Moolhuijzen P."/>
            <person name="Goolsby J.A."/>
            <person name="Tidwell J."/>
            <person name="Bellgard S.E."/>
            <person name="Bellgard M.I."/>
        </authorList>
    </citation>
    <scope>NUCLEOTIDE SEQUENCE</scope>
    <source>
        <tissue evidence="2">Shoot tissue taken approximately 20 cm above the soil surface</tissue>
    </source>
</reference>